<reference evidence="1 2" key="1">
    <citation type="submission" date="2014-12" db="EMBL/GenBank/DDBJ databases">
        <title>Genome assembly of Enhygromyxa salina DSM 15201.</title>
        <authorList>
            <person name="Sharma G."/>
            <person name="Subramanian S."/>
        </authorList>
    </citation>
    <scope>NUCLEOTIDE SEQUENCE [LARGE SCALE GENOMIC DNA]</scope>
    <source>
        <strain evidence="1 2">DSM 15201</strain>
    </source>
</reference>
<proteinExistence type="predicted"/>
<name>A0A0C2CQ80_9BACT</name>
<evidence type="ECO:0000313" key="1">
    <source>
        <dbReference type="EMBL" id="KIG11885.1"/>
    </source>
</evidence>
<protein>
    <submittedName>
        <fullName evidence="1">Uncharacterized protein</fullName>
    </submittedName>
</protein>
<gene>
    <name evidence="1" type="ORF">DB30_02332</name>
</gene>
<dbReference type="Proteomes" id="UP000031599">
    <property type="component" value="Unassembled WGS sequence"/>
</dbReference>
<accession>A0A0C2CQ80</accession>
<evidence type="ECO:0000313" key="2">
    <source>
        <dbReference type="Proteomes" id="UP000031599"/>
    </source>
</evidence>
<dbReference type="EMBL" id="JMCC02000168">
    <property type="protein sequence ID" value="KIG11885.1"/>
    <property type="molecule type" value="Genomic_DNA"/>
</dbReference>
<sequence length="91" mass="10189">MALPRFVAGNGAEVVRVCADPKVFARRYDPKLNALMTGREAVQMLLKLDDSVQGILLASAASEHSLFIPRADARELLQPRSWWSRLGVRKR</sequence>
<dbReference type="AlphaFoldDB" id="A0A0C2CQ80"/>
<organism evidence="1 2">
    <name type="scientific">Enhygromyxa salina</name>
    <dbReference type="NCBI Taxonomy" id="215803"/>
    <lineage>
        <taxon>Bacteria</taxon>
        <taxon>Pseudomonadati</taxon>
        <taxon>Myxococcota</taxon>
        <taxon>Polyangia</taxon>
        <taxon>Nannocystales</taxon>
        <taxon>Nannocystaceae</taxon>
        <taxon>Enhygromyxa</taxon>
    </lineage>
</organism>
<comment type="caution">
    <text evidence="1">The sequence shown here is derived from an EMBL/GenBank/DDBJ whole genome shotgun (WGS) entry which is preliminary data.</text>
</comment>